<evidence type="ECO:0000313" key="5">
    <source>
        <dbReference type="EMBL" id="GIJ08087.1"/>
    </source>
</evidence>
<organism evidence="5 6">
    <name type="scientific">Micromonospora andamanensis</name>
    <dbReference type="NCBI Taxonomy" id="1287068"/>
    <lineage>
        <taxon>Bacteria</taxon>
        <taxon>Bacillati</taxon>
        <taxon>Actinomycetota</taxon>
        <taxon>Actinomycetes</taxon>
        <taxon>Micromonosporales</taxon>
        <taxon>Micromonosporaceae</taxon>
        <taxon>Micromonospora</taxon>
    </lineage>
</organism>
<dbReference type="PROSITE" id="PS01117">
    <property type="entry name" value="HTH_MARR_1"/>
    <property type="match status" value="1"/>
</dbReference>
<dbReference type="InterPro" id="IPR000835">
    <property type="entry name" value="HTH_MarR-typ"/>
</dbReference>
<dbReference type="PANTHER" id="PTHR33164">
    <property type="entry name" value="TRANSCRIPTIONAL REGULATOR, MARR FAMILY"/>
    <property type="match status" value="1"/>
</dbReference>
<dbReference type="Proteomes" id="UP000647017">
    <property type="component" value="Unassembled WGS sequence"/>
</dbReference>
<dbReference type="Pfam" id="PF01047">
    <property type="entry name" value="MarR"/>
    <property type="match status" value="1"/>
</dbReference>
<dbReference type="PANTHER" id="PTHR33164:SF94">
    <property type="entry name" value="TRANSCRIPTIONAL REGULATORY PROTEIN-RELATED"/>
    <property type="match status" value="1"/>
</dbReference>
<proteinExistence type="predicted"/>
<gene>
    <name evidence="5" type="ORF">Van01_13010</name>
</gene>
<evidence type="ECO:0000256" key="3">
    <source>
        <dbReference type="ARBA" id="ARBA00023163"/>
    </source>
</evidence>
<name>A0ABQ4HR22_9ACTN</name>
<accession>A0ABQ4HR22</accession>
<keyword evidence="6" id="KW-1185">Reference proteome</keyword>
<keyword evidence="3" id="KW-0804">Transcription</keyword>
<protein>
    <recommendedName>
        <fullName evidence="4">HTH marR-type domain-containing protein</fullName>
    </recommendedName>
</protein>
<keyword evidence="1" id="KW-0805">Transcription regulation</keyword>
<feature type="domain" description="HTH marR-type" evidence="4">
    <location>
        <begin position="15"/>
        <end position="150"/>
    </location>
</feature>
<evidence type="ECO:0000259" key="4">
    <source>
        <dbReference type="PROSITE" id="PS50995"/>
    </source>
</evidence>
<sequence length="164" mass="17903">MRYQRDNPRGHRVERPDLAAAIDAAAEALVGVLDSAVSRHRLVVSPTQLRVLALLSARPELNVNRLAELLDVVPSSASRLCDRLEAIGLVRRTADARDRREVRLIPTAAAEALLGEVRSRRHEAVRAVLERMPARGQQDLLRALVAFGQAALVVESANAKARSA</sequence>
<dbReference type="InterPro" id="IPR036388">
    <property type="entry name" value="WH-like_DNA-bd_sf"/>
</dbReference>
<keyword evidence="2" id="KW-0238">DNA-binding</keyword>
<evidence type="ECO:0000313" key="6">
    <source>
        <dbReference type="Proteomes" id="UP000647017"/>
    </source>
</evidence>
<dbReference type="InterPro" id="IPR039422">
    <property type="entry name" value="MarR/SlyA-like"/>
</dbReference>
<dbReference type="EMBL" id="BOOZ01000004">
    <property type="protein sequence ID" value="GIJ08087.1"/>
    <property type="molecule type" value="Genomic_DNA"/>
</dbReference>
<evidence type="ECO:0000256" key="1">
    <source>
        <dbReference type="ARBA" id="ARBA00023015"/>
    </source>
</evidence>
<dbReference type="InterPro" id="IPR023187">
    <property type="entry name" value="Tscrpt_reg_MarR-type_CS"/>
</dbReference>
<dbReference type="Gene3D" id="1.10.10.10">
    <property type="entry name" value="Winged helix-like DNA-binding domain superfamily/Winged helix DNA-binding domain"/>
    <property type="match status" value="1"/>
</dbReference>
<dbReference type="InterPro" id="IPR036390">
    <property type="entry name" value="WH_DNA-bd_sf"/>
</dbReference>
<dbReference type="SMART" id="SM00347">
    <property type="entry name" value="HTH_MARR"/>
    <property type="match status" value="1"/>
</dbReference>
<dbReference type="SUPFAM" id="SSF46785">
    <property type="entry name" value="Winged helix' DNA-binding domain"/>
    <property type="match status" value="1"/>
</dbReference>
<comment type="caution">
    <text evidence="5">The sequence shown here is derived from an EMBL/GenBank/DDBJ whole genome shotgun (WGS) entry which is preliminary data.</text>
</comment>
<evidence type="ECO:0000256" key="2">
    <source>
        <dbReference type="ARBA" id="ARBA00023125"/>
    </source>
</evidence>
<dbReference type="PROSITE" id="PS50995">
    <property type="entry name" value="HTH_MARR_2"/>
    <property type="match status" value="1"/>
</dbReference>
<reference evidence="5 6" key="1">
    <citation type="submission" date="2021-01" db="EMBL/GenBank/DDBJ databases">
        <title>Whole genome shotgun sequence of Verrucosispora andamanensis NBRC 109075.</title>
        <authorList>
            <person name="Komaki H."/>
            <person name="Tamura T."/>
        </authorList>
    </citation>
    <scope>NUCLEOTIDE SEQUENCE [LARGE SCALE GENOMIC DNA]</scope>
    <source>
        <strain evidence="5 6">NBRC 109075</strain>
    </source>
</reference>